<dbReference type="Pfam" id="PF01106">
    <property type="entry name" value="NifU"/>
    <property type="match status" value="1"/>
</dbReference>
<dbReference type="EMBL" id="JBHUFV010000098">
    <property type="protein sequence ID" value="MFD1939988.1"/>
    <property type="molecule type" value="Genomic_DNA"/>
</dbReference>
<dbReference type="SUPFAM" id="SSF117916">
    <property type="entry name" value="Fe-S cluster assembly (FSCA) domain-like"/>
    <property type="match status" value="1"/>
</dbReference>
<evidence type="ECO:0000256" key="3">
    <source>
        <dbReference type="SAM" id="MobiDB-lite"/>
    </source>
</evidence>
<feature type="coiled-coil region" evidence="2">
    <location>
        <begin position="7"/>
        <end position="34"/>
    </location>
</feature>
<dbReference type="InterPro" id="IPR034904">
    <property type="entry name" value="FSCA_dom_sf"/>
</dbReference>
<feature type="domain" description="NIF system FeS cluster assembly NifU C-terminal" evidence="4">
    <location>
        <begin position="93"/>
        <end position="157"/>
    </location>
</feature>
<feature type="region of interest" description="Disordered" evidence="3">
    <location>
        <begin position="166"/>
        <end position="189"/>
    </location>
</feature>
<comment type="caution">
    <text evidence="5">The sequence shown here is derived from an EMBL/GenBank/DDBJ whole genome shotgun (WGS) entry which is preliminary data.</text>
</comment>
<gene>
    <name evidence="5" type="ORF">ACFSKW_51880</name>
</gene>
<comment type="function">
    <text evidence="1">May be involved in the formation or repair of [Fe-S] clusters present in iron-sulfur proteins.</text>
</comment>
<sequence length="189" mass="19972">MPETIDARAAGERVESLLAELSALSDQVTRDKAEELVRVLVELYGAALERIMEIVTDAGQAETLRRLADDELVAGLLVVHDLHPLSTEERVLAALESVRPYLGSHAGDVELVGVEETGVVRLRLAGTCHGCPSSRVTVTTAIEQAIARAAPEVAGVEVDGVAEPDTPLYQIGTRRPPGPCPVPETAAAP</sequence>
<organism evidence="5 6">
    <name type="scientific">Nonomuraea mangrovi</name>
    <dbReference type="NCBI Taxonomy" id="2316207"/>
    <lineage>
        <taxon>Bacteria</taxon>
        <taxon>Bacillati</taxon>
        <taxon>Actinomycetota</taxon>
        <taxon>Actinomycetes</taxon>
        <taxon>Streptosporangiales</taxon>
        <taxon>Streptosporangiaceae</taxon>
        <taxon>Nonomuraea</taxon>
    </lineage>
</organism>
<keyword evidence="2" id="KW-0175">Coiled coil</keyword>
<proteinExistence type="predicted"/>
<evidence type="ECO:0000259" key="4">
    <source>
        <dbReference type="Pfam" id="PF01106"/>
    </source>
</evidence>
<dbReference type="RefSeq" id="WP_379582776.1">
    <property type="nucleotide sequence ID" value="NZ_JBHUFV010000098.1"/>
</dbReference>
<protein>
    <submittedName>
        <fullName evidence="5">NifU family protein</fullName>
    </submittedName>
</protein>
<evidence type="ECO:0000313" key="6">
    <source>
        <dbReference type="Proteomes" id="UP001597368"/>
    </source>
</evidence>
<name>A0ABW4TF81_9ACTN</name>
<dbReference type="InterPro" id="IPR001075">
    <property type="entry name" value="NIF_FeS_clus_asmbl_NifU_C"/>
</dbReference>
<dbReference type="Gene3D" id="3.30.300.130">
    <property type="entry name" value="Fe-S cluster assembly (FSCA)"/>
    <property type="match status" value="1"/>
</dbReference>
<keyword evidence="6" id="KW-1185">Reference proteome</keyword>
<evidence type="ECO:0000256" key="1">
    <source>
        <dbReference type="ARBA" id="ARBA00049958"/>
    </source>
</evidence>
<reference evidence="6" key="1">
    <citation type="journal article" date="2019" name="Int. J. Syst. Evol. Microbiol.">
        <title>The Global Catalogue of Microorganisms (GCM) 10K type strain sequencing project: providing services to taxonomists for standard genome sequencing and annotation.</title>
        <authorList>
            <consortium name="The Broad Institute Genomics Platform"/>
            <consortium name="The Broad Institute Genome Sequencing Center for Infectious Disease"/>
            <person name="Wu L."/>
            <person name="Ma J."/>
        </authorList>
    </citation>
    <scope>NUCLEOTIDE SEQUENCE [LARGE SCALE GENOMIC DNA]</scope>
    <source>
        <strain evidence="6">ICMP 6774ER</strain>
    </source>
</reference>
<evidence type="ECO:0000256" key="2">
    <source>
        <dbReference type="SAM" id="Coils"/>
    </source>
</evidence>
<dbReference type="PANTHER" id="PTHR11178">
    <property type="entry name" value="IRON-SULFUR CLUSTER SCAFFOLD PROTEIN NFU-RELATED"/>
    <property type="match status" value="1"/>
</dbReference>
<dbReference type="Proteomes" id="UP001597368">
    <property type="component" value="Unassembled WGS sequence"/>
</dbReference>
<accession>A0ABW4TF81</accession>
<evidence type="ECO:0000313" key="5">
    <source>
        <dbReference type="EMBL" id="MFD1939988.1"/>
    </source>
</evidence>